<dbReference type="OrthoDB" id="9780974at2"/>
<proteinExistence type="predicted"/>
<protein>
    <submittedName>
        <fullName evidence="2">P-type DNA transfer protein VirB5</fullName>
    </submittedName>
</protein>
<dbReference type="Pfam" id="PF07996">
    <property type="entry name" value="T4SS"/>
    <property type="match status" value="1"/>
</dbReference>
<organism evidence="2 3">
    <name type="scientific">Methylomonas methanica</name>
    <dbReference type="NCBI Taxonomy" id="421"/>
    <lineage>
        <taxon>Bacteria</taxon>
        <taxon>Pseudomonadati</taxon>
        <taxon>Pseudomonadota</taxon>
        <taxon>Gammaproteobacteria</taxon>
        <taxon>Methylococcales</taxon>
        <taxon>Methylococcaceae</taxon>
        <taxon>Methylomonas</taxon>
    </lineage>
</organism>
<gene>
    <name evidence="2" type="ORF">A1332_08395</name>
</gene>
<dbReference type="Gene3D" id="1.20.58.430">
    <property type="entry name" value="Type IV secretion system, VirB5-domain"/>
    <property type="match status" value="1"/>
</dbReference>
<dbReference type="InterPro" id="IPR014158">
    <property type="entry name" value="T4SS_VirB5"/>
</dbReference>
<dbReference type="CDD" id="cd14262">
    <property type="entry name" value="VirB5_like"/>
    <property type="match status" value="1"/>
</dbReference>
<comment type="caution">
    <text evidence="2">The sequence shown here is derived from an EMBL/GenBank/DDBJ whole genome shotgun (WGS) entry which is preliminary data.</text>
</comment>
<keyword evidence="1" id="KW-0732">Signal</keyword>
<sequence>MKKTIICVAISALFASTTQAQEAVIDVAAIEQAAQQVAAWGEQHGQMIEQITAMGNQLAQLKQTYDSLNGNRNLGTIMNNPALRNYLPQDWQKVYDGVKQGGYSGLTGTAKTMYKQVYDGCKHIAVDDERLACEASAVKGAQDKGFAMDAYDKAQGRMDQIDQLMAKVNDTQDPKAIAELQARIATEQANIQNEQTKLQMYAMVAEAEDKMQQQNKREMNARTWAAKKGISAEPITFNNP</sequence>
<dbReference type="SUPFAM" id="SSF101082">
    <property type="entry name" value="Typo IV secretion system protein TraC"/>
    <property type="match status" value="1"/>
</dbReference>
<dbReference type="InterPro" id="IPR023220">
    <property type="entry name" value="T4SS_VirB5-domain"/>
</dbReference>
<accession>A0A177MS16</accession>
<feature type="chain" id="PRO_5008068404" evidence="1">
    <location>
        <begin position="21"/>
        <end position="240"/>
    </location>
</feature>
<dbReference type="EMBL" id="LUUG01000048">
    <property type="protein sequence ID" value="OAI08073.1"/>
    <property type="molecule type" value="Genomic_DNA"/>
</dbReference>
<evidence type="ECO:0000313" key="3">
    <source>
        <dbReference type="Proteomes" id="UP000078090"/>
    </source>
</evidence>
<dbReference type="AlphaFoldDB" id="A0A177MS16"/>
<dbReference type="Proteomes" id="UP000078090">
    <property type="component" value="Unassembled WGS sequence"/>
</dbReference>
<reference evidence="2 3" key="1">
    <citation type="submission" date="2016-03" db="EMBL/GenBank/DDBJ databases">
        <authorList>
            <person name="Ploux O."/>
        </authorList>
    </citation>
    <scope>NUCLEOTIDE SEQUENCE [LARGE SCALE GENOMIC DNA]</scope>
    <source>
        <strain evidence="2 3">R-45363</strain>
    </source>
</reference>
<dbReference type="NCBIfam" id="TIGR02791">
    <property type="entry name" value="VirB5"/>
    <property type="match status" value="1"/>
</dbReference>
<evidence type="ECO:0000256" key="1">
    <source>
        <dbReference type="SAM" id="SignalP"/>
    </source>
</evidence>
<dbReference type="RefSeq" id="WP_064007259.1">
    <property type="nucleotide sequence ID" value="NZ_LUUG01000048.1"/>
</dbReference>
<evidence type="ECO:0000313" key="2">
    <source>
        <dbReference type="EMBL" id="OAI08073.1"/>
    </source>
</evidence>
<feature type="signal peptide" evidence="1">
    <location>
        <begin position="1"/>
        <end position="20"/>
    </location>
</feature>
<name>A0A177MS16_METMH</name>